<dbReference type="GO" id="GO:1903804">
    <property type="term" value="P:glycine import across plasma membrane"/>
    <property type="evidence" value="ECO:0000318"/>
    <property type="project" value="GO_Central"/>
</dbReference>
<reference evidence="10" key="1">
    <citation type="journal article" date="2002" name="Science">
        <title>The draft genome of Ciona intestinalis: insights into chordate and vertebrate origins.</title>
        <authorList>
            <person name="Dehal P."/>
            <person name="Satou Y."/>
            <person name="Campbell R.K."/>
            <person name="Chapman J."/>
            <person name="Degnan B."/>
            <person name="De Tomaso A."/>
            <person name="Davidson B."/>
            <person name="Di Gregorio A."/>
            <person name="Gelpke M."/>
            <person name="Goodstein D.M."/>
            <person name="Harafuji N."/>
            <person name="Hastings K.E."/>
            <person name="Ho I."/>
            <person name="Hotta K."/>
            <person name="Huang W."/>
            <person name="Kawashima T."/>
            <person name="Lemaire P."/>
            <person name="Martinez D."/>
            <person name="Meinertzhagen I.A."/>
            <person name="Necula S."/>
            <person name="Nonaka M."/>
            <person name="Putnam N."/>
            <person name="Rash S."/>
            <person name="Saiga H."/>
            <person name="Satake M."/>
            <person name="Terry A."/>
            <person name="Yamada L."/>
            <person name="Wang H.G."/>
            <person name="Awazu S."/>
            <person name="Azumi K."/>
            <person name="Boore J."/>
            <person name="Branno M."/>
            <person name="Chin-Bow S."/>
            <person name="DeSantis R."/>
            <person name="Doyle S."/>
            <person name="Francino P."/>
            <person name="Keys D.N."/>
            <person name="Haga S."/>
            <person name="Hayashi H."/>
            <person name="Hino K."/>
            <person name="Imai K.S."/>
            <person name="Inaba K."/>
            <person name="Kano S."/>
            <person name="Kobayashi K."/>
            <person name="Kobayashi M."/>
            <person name="Lee B.I."/>
            <person name="Makabe K.W."/>
            <person name="Manohar C."/>
            <person name="Matassi G."/>
            <person name="Medina M."/>
            <person name="Mochizuki Y."/>
            <person name="Mount S."/>
            <person name="Morishita T."/>
            <person name="Miura S."/>
            <person name="Nakayama A."/>
            <person name="Nishizaka S."/>
            <person name="Nomoto H."/>
            <person name="Ohta F."/>
            <person name="Oishi K."/>
            <person name="Rigoutsos I."/>
            <person name="Sano M."/>
            <person name="Sasaki A."/>
            <person name="Sasakura Y."/>
            <person name="Shoguchi E."/>
            <person name="Shin-i T."/>
            <person name="Spagnuolo A."/>
            <person name="Stainier D."/>
            <person name="Suzuki M.M."/>
            <person name="Tassy O."/>
            <person name="Takatori N."/>
            <person name="Tokuoka M."/>
            <person name="Yagi K."/>
            <person name="Yoshizaki F."/>
            <person name="Wada S."/>
            <person name="Zhang C."/>
            <person name="Hyatt P.D."/>
            <person name="Larimer F."/>
            <person name="Detter C."/>
            <person name="Doggett N."/>
            <person name="Glavina T."/>
            <person name="Hawkins T."/>
            <person name="Richardson P."/>
            <person name="Lucas S."/>
            <person name="Kohara Y."/>
            <person name="Levine M."/>
            <person name="Satoh N."/>
            <person name="Rokhsar D.S."/>
        </authorList>
    </citation>
    <scope>NUCLEOTIDE SEQUENCE [LARGE SCALE GENOMIC DNA]</scope>
</reference>
<feature type="transmembrane region" description="Helical" evidence="8">
    <location>
        <begin position="565"/>
        <end position="591"/>
    </location>
</feature>
<feature type="transmembrane region" description="Helical" evidence="8">
    <location>
        <begin position="222"/>
        <end position="243"/>
    </location>
</feature>
<accession>A0A1W2WFU6</accession>
<dbReference type="GO" id="GO:0015375">
    <property type="term" value="F:glycine:sodium symporter activity"/>
    <property type="evidence" value="ECO:0000318"/>
    <property type="project" value="GO_Central"/>
</dbReference>
<dbReference type="PANTHER" id="PTHR11616">
    <property type="entry name" value="SODIUM/CHLORIDE DEPENDENT TRANSPORTER"/>
    <property type="match status" value="1"/>
</dbReference>
<dbReference type="Proteomes" id="UP000008144">
    <property type="component" value="Unassembled WGS sequence"/>
</dbReference>
<dbReference type="KEGG" id="cin:100178559"/>
<dbReference type="SUPFAM" id="SSF161070">
    <property type="entry name" value="SNF-like"/>
    <property type="match status" value="1"/>
</dbReference>
<gene>
    <name evidence="9" type="primary">LOC100178559</name>
</gene>
<feature type="transmembrane region" description="Helical" evidence="8">
    <location>
        <begin position="477"/>
        <end position="499"/>
    </location>
</feature>
<comment type="similarity">
    <text evidence="7">Belongs to the sodium:neurotransmitter symporter (SNF) (TC 2.A.22) family.</text>
</comment>
<dbReference type="InterPro" id="IPR037272">
    <property type="entry name" value="SNS_sf"/>
</dbReference>
<keyword evidence="5 8" id="KW-0472">Membrane</keyword>
<accession>F6SUX9</accession>
<feature type="transmembrane region" description="Helical" evidence="8">
    <location>
        <begin position="255"/>
        <end position="288"/>
    </location>
</feature>
<proteinExistence type="inferred from homology"/>
<evidence type="ECO:0000256" key="5">
    <source>
        <dbReference type="ARBA" id="ARBA00023136"/>
    </source>
</evidence>
<dbReference type="PROSITE" id="PS00610">
    <property type="entry name" value="NA_NEUROTRAN_SYMP_1"/>
    <property type="match status" value="1"/>
</dbReference>
<dbReference type="AlphaFoldDB" id="F6SUX9"/>
<evidence type="ECO:0000313" key="9">
    <source>
        <dbReference type="Ensembl" id="ENSCINP00000026927.2"/>
    </source>
</evidence>
<dbReference type="GO" id="GO:0005886">
    <property type="term" value="C:plasma membrane"/>
    <property type="evidence" value="ECO:0000318"/>
    <property type="project" value="GO_Central"/>
</dbReference>
<feature type="transmembrane region" description="Helical" evidence="8">
    <location>
        <begin position="438"/>
        <end position="457"/>
    </location>
</feature>
<keyword evidence="6" id="KW-1015">Disulfide bond</keyword>
<evidence type="ECO:0000256" key="8">
    <source>
        <dbReference type="SAM" id="Phobius"/>
    </source>
</evidence>
<dbReference type="Ensembl" id="ENSCINT00000027173.2">
    <property type="protein sequence ID" value="ENSCINP00000026927.2"/>
    <property type="gene ID" value="ENSCING00000015044.2"/>
</dbReference>
<comment type="subcellular location">
    <subcellularLocation>
        <location evidence="1">Membrane</location>
        <topology evidence="1">Multi-pass membrane protein</topology>
    </subcellularLocation>
</comment>
<feature type="transmembrane region" description="Helical" evidence="8">
    <location>
        <begin position="21"/>
        <end position="38"/>
    </location>
</feature>
<protein>
    <recommendedName>
        <fullName evidence="7">Transporter</fullName>
    </recommendedName>
</protein>
<dbReference type="HOGENOM" id="CLU_419734_0_0_1"/>
<feature type="transmembrane region" description="Helical" evidence="8">
    <location>
        <begin position="93"/>
        <end position="116"/>
    </location>
</feature>
<feature type="transmembrane region" description="Helical" evidence="8">
    <location>
        <begin position="50"/>
        <end position="72"/>
    </location>
</feature>
<evidence type="ECO:0000256" key="1">
    <source>
        <dbReference type="ARBA" id="ARBA00004141"/>
    </source>
</evidence>
<keyword evidence="7" id="KW-0769">Symport</keyword>
<keyword evidence="3 7" id="KW-0812">Transmembrane</keyword>
<sequence length="653" mass="72087">MSSFSTRSSLERSTWPNKLEYQLSLFCYVLGLSSFWRFPYLAYENGGAPFVYAFLLLYILVGIPLVFLEMAWGQYSNLAPLQAFRTVPVMQGIGVCMLFLSCAVLLYFGVVSYYILVYLASCFSNPIPWTTCDHSWNTRKCQEILNPNCASQGHLTYRQGEGYGIVENGEFIRKSVCNYTADGTHTSPAVEYWTKNLVNNDAVCNNLPDIDRILFGSTAQVLAPPIIIISVFLGIRFLSGVIAMAKHVQFTGKVAYLLSTIPFAVSVMLLVRCVTLDGAVNGIIYLFVPSDPMAFISPKLWKDAVGQVFITLLTSWGGLITWSSYNRFYNKYYVDASLLIGVAPILSILSTISVFGVVGHLGTMTLRPDLSKVLSNVSGPMVPLVMYSEALSQMWGDDLPWSLVVFISMFLSSATAMFPCLECILSCISDSVKIFRKLILRIITTIFLLLISFGIYYGLPCLLQWTGLQMIEFFDTFSLPFCFIIIALAELLLLSYSFGFKLLGTNTKAMTRNACLKSHFWSVMWGGVSPLVLLGCLVYSIVGIIRDGVGSMGPRLYLPHNATNGWTLVAGSVMVGFVFLVLILVAIIRVLQSGGPCIGRLRNSFTPHMGTSPSNGGGDISHGNGELFLSDYTSHRERGGIEILIDEDIVTSV</sequence>
<dbReference type="GeneID" id="100178559"/>
<dbReference type="GO" id="GO:0045202">
    <property type="term" value="C:synapse"/>
    <property type="evidence" value="ECO:0007669"/>
    <property type="project" value="GOC"/>
</dbReference>
<reference evidence="9" key="3">
    <citation type="submission" date="2025-09" db="UniProtKB">
        <authorList>
            <consortium name="Ensembl"/>
        </authorList>
    </citation>
    <scope>IDENTIFICATION</scope>
</reference>
<dbReference type="OMA" id="FPCLECI"/>
<evidence type="ECO:0000256" key="2">
    <source>
        <dbReference type="ARBA" id="ARBA00022448"/>
    </source>
</evidence>
<keyword evidence="4 8" id="KW-1133">Transmembrane helix</keyword>
<name>F6SUX9_CIOIN</name>
<dbReference type="GO" id="GO:0035725">
    <property type="term" value="P:sodium ion transmembrane transport"/>
    <property type="evidence" value="ECO:0000318"/>
    <property type="project" value="GO_Central"/>
</dbReference>
<feature type="transmembrane region" description="Helical" evidence="8">
    <location>
        <begin position="337"/>
        <end position="361"/>
    </location>
</feature>
<evidence type="ECO:0000256" key="3">
    <source>
        <dbReference type="ARBA" id="ARBA00022692"/>
    </source>
</evidence>
<evidence type="ECO:0000256" key="6">
    <source>
        <dbReference type="PIRSR" id="PIRSR600175-2"/>
    </source>
</evidence>
<dbReference type="GO" id="GO:0060012">
    <property type="term" value="P:synaptic transmission, glycinergic"/>
    <property type="evidence" value="ECO:0000318"/>
    <property type="project" value="GO_Central"/>
</dbReference>
<organism evidence="9 10">
    <name type="scientific">Ciona intestinalis</name>
    <name type="common">Transparent sea squirt</name>
    <name type="synonym">Ascidia intestinalis</name>
    <dbReference type="NCBI Taxonomy" id="7719"/>
    <lineage>
        <taxon>Eukaryota</taxon>
        <taxon>Metazoa</taxon>
        <taxon>Chordata</taxon>
        <taxon>Tunicata</taxon>
        <taxon>Ascidiacea</taxon>
        <taxon>Phlebobranchia</taxon>
        <taxon>Cionidae</taxon>
        <taxon>Ciona</taxon>
    </lineage>
</organism>
<dbReference type="PANTHER" id="PTHR11616:SF241">
    <property type="entry name" value="SODIUM- AND CHLORIDE-DEPENDENT GLYCINE TRANSPORTER 2"/>
    <property type="match status" value="1"/>
</dbReference>
<reference evidence="9" key="2">
    <citation type="submission" date="2025-08" db="UniProtKB">
        <authorList>
            <consortium name="Ensembl"/>
        </authorList>
    </citation>
    <scope>IDENTIFICATION</scope>
</reference>
<dbReference type="PRINTS" id="PR00176">
    <property type="entry name" value="NANEUSMPORT"/>
</dbReference>
<feature type="transmembrane region" description="Helical" evidence="8">
    <location>
        <begin position="401"/>
        <end position="426"/>
    </location>
</feature>
<dbReference type="Pfam" id="PF00209">
    <property type="entry name" value="SNF"/>
    <property type="match status" value="1"/>
</dbReference>
<evidence type="ECO:0000313" key="10">
    <source>
        <dbReference type="Proteomes" id="UP000008144"/>
    </source>
</evidence>
<dbReference type="RefSeq" id="XP_026695595.1">
    <property type="nucleotide sequence ID" value="XM_026839794.1"/>
</dbReference>
<dbReference type="PROSITE" id="PS50267">
    <property type="entry name" value="NA_NEUROTRAN_SYMP_3"/>
    <property type="match status" value="1"/>
</dbReference>
<keyword evidence="2 7" id="KW-0813">Transport</keyword>
<evidence type="ECO:0000256" key="7">
    <source>
        <dbReference type="RuleBase" id="RU003732"/>
    </source>
</evidence>
<dbReference type="GeneTree" id="ENSGT00940000154963"/>
<feature type="transmembrane region" description="Helical" evidence="8">
    <location>
        <begin position="520"/>
        <end position="545"/>
    </location>
</feature>
<dbReference type="OrthoDB" id="5876443at2759"/>
<feature type="transmembrane region" description="Helical" evidence="8">
    <location>
        <begin position="308"/>
        <end position="325"/>
    </location>
</feature>
<dbReference type="InterPro" id="IPR000175">
    <property type="entry name" value="Na/ntran_symport"/>
</dbReference>
<dbReference type="InParanoid" id="F6SUX9"/>
<feature type="disulfide bond" evidence="6">
    <location>
        <begin position="132"/>
        <end position="141"/>
    </location>
</feature>
<evidence type="ECO:0000256" key="4">
    <source>
        <dbReference type="ARBA" id="ARBA00022989"/>
    </source>
</evidence>
<dbReference type="PROSITE" id="PS00754">
    <property type="entry name" value="NA_NEUROTRAN_SYMP_2"/>
    <property type="match status" value="1"/>
</dbReference>
<keyword evidence="10" id="KW-1185">Reference proteome</keyword>